<evidence type="ECO:0000256" key="1">
    <source>
        <dbReference type="SAM" id="MobiDB-lite"/>
    </source>
</evidence>
<reference evidence="2 3" key="2">
    <citation type="submission" date="2020-05" db="EMBL/GenBank/DDBJ databases">
        <title>Identification and distribution of gene clusters putatively required for synthesis of sphingolipid metabolism inhibitors in phylogenetically diverse species of the filamentous fungus Fusarium.</title>
        <authorList>
            <person name="Kim H.-S."/>
            <person name="Busman M."/>
            <person name="Brown D.W."/>
            <person name="Divon H."/>
            <person name="Uhlig S."/>
            <person name="Proctor R.H."/>
        </authorList>
    </citation>
    <scope>NUCLEOTIDE SEQUENCE [LARGE SCALE GENOMIC DNA]</scope>
    <source>
        <strain evidence="2 3">NRRL 25331</strain>
    </source>
</reference>
<feature type="region of interest" description="Disordered" evidence="1">
    <location>
        <begin position="148"/>
        <end position="172"/>
    </location>
</feature>
<dbReference type="Proteomes" id="UP000572754">
    <property type="component" value="Unassembled WGS sequence"/>
</dbReference>
<accession>A0A8H5WJG5</accession>
<name>A0A8H5WJG5_FUSCI</name>
<protein>
    <submittedName>
        <fullName evidence="2">Uncharacterized protein</fullName>
    </submittedName>
</protein>
<reference evidence="3" key="1">
    <citation type="journal article" date="2020" name="BMC Genomics">
        <title>Correction to: Identification and distribution of gene clusters required for synthesis of sphingolipid metabolism inhibitors in diverse species of the filamentous fungus Fusarium.</title>
        <authorList>
            <person name="Kim H.S."/>
            <person name="Lohmar J.M."/>
            <person name="Busman M."/>
            <person name="Brown D.W."/>
            <person name="Naumann T.A."/>
            <person name="Divon H.H."/>
            <person name="Lysoe E."/>
            <person name="Uhlig S."/>
            <person name="Proctor R.H."/>
        </authorList>
    </citation>
    <scope>NUCLEOTIDE SEQUENCE [LARGE SCALE GENOMIC DNA]</scope>
    <source>
        <strain evidence="3">NRRL 25331</strain>
    </source>
</reference>
<dbReference type="EMBL" id="JAAQPE010000520">
    <property type="protein sequence ID" value="KAF5660244.1"/>
    <property type="molecule type" value="Genomic_DNA"/>
</dbReference>
<gene>
    <name evidence="2" type="ORF">FCIRC_12207</name>
</gene>
<evidence type="ECO:0000313" key="3">
    <source>
        <dbReference type="Proteomes" id="UP000572754"/>
    </source>
</evidence>
<comment type="caution">
    <text evidence="2">The sequence shown here is derived from an EMBL/GenBank/DDBJ whole genome shotgun (WGS) entry which is preliminary data.</text>
</comment>
<keyword evidence="3" id="KW-1185">Reference proteome</keyword>
<sequence length="172" mass="19500">MRTNFDPVDKHTKDKSISAYERITTVFFRSHHFVPLKSISQRWLKDITVCTGCYDSFDDLWSCTQASAPAVHLYLAKFGASYMYSRGSVAQKQARDKPASIIAWTNDRFHTAIQFRDPDTSCSNTLLDQGPQIPDENEYSGNSFLAPARGAIAGRRTSRRSSRSTSPWHSQR</sequence>
<evidence type="ECO:0000313" key="2">
    <source>
        <dbReference type="EMBL" id="KAF5660244.1"/>
    </source>
</evidence>
<dbReference type="AlphaFoldDB" id="A0A8H5WJG5"/>
<proteinExistence type="predicted"/>
<organism evidence="2 3">
    <name type="scientific">Fusarium circinatum</name>
    <name type="common">Pitch canker fungus</name>
    <name type="synonym">Gibberella circinata</name>
    <dbReference type="NCBI Taxonomy" id="48490"/>
    <lineage>
        <taxon>Eukaryota</taxon>
        <taxon>Fungi</taxon>
        <taxon>Dikarya</taxon>
        <taxon>Ascomycota</taxon>
        <taxon>Pezizomycotina</taxon>
        <taxon>Sordariomycetes</taxon>
        <taxon>Hypocreomycetidae</taxon>
        <taxon>Hypocreales</taxon>
        <taxon>Nectriaceae</taxon>
        <taxon>Fusarium</taxon>
        <taxon>Fusarium fujikuroi species complex</taxon>
    </lineage>
</organism>